<feature type="signal peptide" evidence="2">
    <location>
        <begin position="1"/>
        <end position="16"/>
    </location>
</feature>
<feature type="compositionally biased region" description="Low complexity" evidence="1">
    <location>
        <begin position="245"/>
        <end position="263"/>
    </location>
</feature>
<accession>A0AAD6G0Z7</accession>
<comment type="caution">
    <text evidence="3">The sequence shown here is derived from an EMBL/GenBank/DDBJ whole genome shotgun (WGS) entry which is preliminary data.</text>
</comment>
<organism evidence="3 4">
    <name type="scientific">Penicillium daleae</name>
    <dbReference type="NCBI Taxonomy" id="63821"/>
    <lineage>
        <taxon>Eukaryota</taxon>
        <taxon>Fungi</taxon>
        <taxon>Dikarya</taxon>
        <taxon>Ascomycota</taxon>
        <taxon>Pezizomycotina</taxon>
        <taxon>Eurotiomycetes</taxon>
        <taxon>Eurotiomycetidae</taxon>
        <taxon>Eurotiales</taxon>
        <taxon>Aspergillaceae</taxon>
        <taxon>Penicillium</taxon>
    </lineage>
</organism>
<keyword evidence="4" id="KW-1185">Reference proteome</keyword>
<name>A0AAD6G0Z7_9EURO</name>
<dbReference type="GeneID" id="81601210"/>
<evidence type="ECO:0000256" key="1">
    <source>
        <dbReference type="SAM" id="MobiDB-lite"/>
    </source>
</evidence>
<sequence>MHFSKTSLILLGLASSTVFGLVARDSSKVKYDRYDVPAVEERDSSKVKYDRYDVPAVEERDSSKVKYDRYDAPAVETRDSSKVNSSSLPSSFSATAVAALQDPGTLSSSSPSDESGLLLDSVPSFILSVLETAIPATWWSGITNPTSVSSFISQIEAVTMPAWCNSLPSSVKAWYTSAYSGGFANPFIDALATPLITATTSTTASVTTTTSLAHLTSSASTANSSGITTIGGAISSASASASSDLSNATSTGGVAVSGTTDTTTIDRASPSLRIHLSSHQNLSDNDEILGDIPNTPPEPR</sequence>
<dbReference type="AlphaFoldDB" id="A0AAD6G0Z7"/>
<keyword evidence="2" id="KW-0732">Signal</keyword>
<dbReference type="RefSeq" id="XP_056763793.1">
    <property type="nucleotide sequence ID" value="XM_056910967.1"/>
</dbReference>
<evidence type="ECO:0000256" key="2">
    <source>
        <dbReference type="SAM" id="SignalP"/>
    </source>
</evidence>
<protein>
    <submittedName>
        <fullName evidence="3">Uncharacterized protein</fullName>
    </submittedName>
</protein>
<dbReference type="Proteomes" id="UP001213681">
    <property type="component" value="Unassembled WGS sequence"/>
</dbReference>
<gene>
    <name evidence="3" type="ORF">N7458_007585</name>
</gene>
<evidence type="ECO:0000313" key="3">
    <source>
        <dbReference type="EMBL" id="KAJ5443713.1"/>
    </source>
</evidence>
<feature type="chain" id="PRO_5042237632" evidence="2">
    <location>
        <begin position="17"/>
        <end position="300"/>
    </location>
</feature>
<feature type="region of interest" description="Disordered" evidence="1">
    <location>
        <begin position="245"/>
        <end position="300"/>
    </location>
</feature>
<reference evidence="3" key="1">
    <citation type="submission" date="2022-12" db="EMBL/GenBank/DDBJ databases">
        <authorList>
            <person name="Petersen C."/>
        </authorList>
    </citation>
    <scope>NUCLEOTIDE SEQUENCE</scope>
    <source>
        <strain evidence="3">IBT 16125</strain>
    </source>
</reference>
<dbReference type="EMBL" id="JAPVEA010000007">
    <property type="protein sequence ID" value="KAJ5443713.1"/>
    <property type="molecule type" value="Genomic_DNA"/>
</dbReference>
<reference evidence="3" key="2">
    <citation type="journal article" date="2023" name="IMA Fungus">
        <title>Comparative genomic study of the Penicillium genus elucidates a diverse pangenome and 15 lateral gene transfer events.</title>
        <authorList>
            <person name="Petersen C."/>
            <person name="Sorensen T."/>
            <person name="Nielsen M.R."/>
            <person name="Sondergaard T.E."/>
            <person name="Sorensen J.L."/>
            <person name="Fitzpatrick D.A."/>
            <person name="Frisvad J.C."/>
            <person name="Nielsen K.L."/>
        </authorList>
    </citation>
    <scope>NUCLEOTIDE SEQUENCE</scope>
    <source>
        <strain evidence="3">IBT 16125</strain>
    </source>
</reference>
<proteinExistence type="predicted"/>
<evidence type="ECO:0000313" key="4">
    <source>
        <dbReference type="Proteomes" id="UP001213681"/>
    </source>
</evidence>